<comment type="function">
    <text evidence="4">Required for resistance to DNA-damaging agents.</text>
</comment>
<feature type="domain" description="UspA" evidence="5">
    <location>
        <begin position="4"/>
        <end position="134"/>
    </location>
</feature>
<evidence type="ECO:0000256" key="2">
    <source>
        <dbReference type="ARBA" id="ARBA00008791"/>
    </source>
</evidence>
<evidence type="ECO:0000313" key="6">
    <source>
        <dbReference type="EMBL" id="RLQ21882.1"/>
    </source>
</evidence>
<evidence type="ECO:0000256" key="1">
    <source>
        <dbReference type="ARBA" id="ARBA00004496"/>
    </source>
</evidence>
<dbReference type="PANTHER" id="PTHR47892">
    <property type="entry name" value="UNIVERSAL STRESS PROTEIN E"/>
    <property type="match status" value="1"/>
</dbReference>
<dbReference type="GO" id="GO:0005737">
    <property type="term" value="C:cytoplasm"/>
    <property type="evidence" value="ECO:0007669"/>
    <property type="project" value="UniProtKB-SubCell"/>
</dbReference>
<dbReference type="PANTHER" id="PTHR47892:SF1">
    <property type="entry name" value="UNIVERSAL STRESS PROTEIN E"/>
    <property type="match status" value="1"/>
</dbReference>
<reference evidence="6 7" key="1">
    <citation type="submission" date="2018-07" db="EMBL/GenBank/DDBJ databases">
        <title>Halioglobus sp. genome submission.</title>
        <authorList>
            <person name="Ye M.-Q."/>
            <person name="Du Z.-J."/>
        </authorList>
    </citation>
    <scope>NUCLEOTIDE SEQUENCE [LARGE SCALE GENOMIC DNA]</scope>
    <source>
        <strain evidence="6 7">U0301</strain>
    </source>
</reference>
<dbReference type="Proteomes" id="UP000265509">
    <property type="component" value="Unassembled WGS sequence"/>
</dbReference>
<protein>
    <recommendedName>
        <fullName evidence="5">UspA domain-containing protein</fullName>
    </recommendedName>
</protein>
<dbReference type="RefSeq" id="WP_117954067.1">
    <property type="nucleotide sequence ID" value="NZ_QRAN01000009.1"/>
</dbReference>
<dbReference type="SUPFAM" id="SSF52402">
    <property type="entry name" value="Adenine nucleotide alpha hydrolases-like"/>
    <property type="match status" value="2"/>
</dbReference>
<sequence length="278" mass="30219">MVLNKIFVIIDPTLTNQPAFERAFQSAQMTGTRLHLYACITGTEAGASVDAGLTVMGERMEVLLMRCQDAGIEAVQEVEQGDDWSQAALRAAARCSASMIFKNSFEHSEVQRGLRPTSDYTLLRLSPCPVLLVKNNRDWSHRRVLAAVNSESTNTAHIKLNHLIISFAQNVTEAYGSDCHFVTVCKDVNQPPDIDTVYGEVNHPPDIEEFATTCGAPPEHVHALTGSAAPAISKLAERIEVDLIIIGTVGRDGIKARLIGNTAEKVLDQTAADVLVIN</sequence>
<dbReference type="InterPro" id="IPR006015">
    <property type="entry name" value="Universal_stress_UspA"/>
</dbReference>
<evidence type="ECO:0000256" key="3">
    <source>
        <dbReference type="ARBA" id="ARBA00022490"/>
    </source>
</evidence>
<name>A0A3L7E169_9GAMM</name>
<dbReference type="Gene3D" id="3.40.50.12370">
    <property type="match status" value="1"/>
</dbReference>
<feature type="domain" description="UspA" evidence="5">
    <location>
        <begin position="165"/>
        <end position="277"/>
    </location>
</feature>
<dbReference type="Pfam" id="PF00582">
    <property type="entry name" value="Usp"/>
    <property type="match status" value="2"/>
</dbReference>
<dbReference type="AlphaFoldDB" id="A0A3L7E169"/>
<comment type="caution">
    <text evidence="6">The sequence shown here is derived from an EMBL/GenBank/DDBJ whole genome shotgun (WGS) entry which is preliminary data.</text>
</comment>
<proteinExistence type="inferred from homology"/>
<comment type="similarity">
    <text evidence="2">Belongs to the universal stress protein A family.</text>
</comment>
<accession>A0A3L7E169</accession>
<dbReference type="OrthoDB" id="239260at2"/>
<dbReference type="InterPro" id="IPR006016">
    <property type="entry name" value="UspA"/>
</dbReference>
<keyword evidence="7" id="KW-1185">Reference proteome</keyword>
<dbReference type="EMBL" id="QRAN01000009">
    <property type="protein sequence ID" value="RLQ21882.1"/>
    <property type="molecule type" value="Genomic_DNA"/>
</dbReference>
<gene>
    <name evidence="6" type="ORF">DWB85_09850</name>
</gene>
<organism evidence="6 7">
    <name type="scientific">Seongchinamella sediminis</name>
    <dbReference type="NCBI Taxonomy" id="2283635"/>
    <lineage>
        <taxon>Bacteria</taxon>
        <taxon>Pseudomonadati</taxon>
        <taxon>Pseudomonadota</taxon>
        <taxon>Gammaproteobacteria</taxon>
        <taxon>Cellvibrionales</taxon>
        <taxon>Halieaceae</taxon>
        <taxon>Seongchinamella</taxon>
    </lineage>
</organism>
<keyword evidence="3" id="KW-0963">Cytoplasm</keyword>
<evidence type="ECO:0000259" key="5">
    <source>
        <dbReference type="Pfam" id="PF00582"/>
    </source>
</evidence>
<dbReference type="PRINTS" id="PR01438">
    <property type="entry name" value="UNVRSLSTRESS"/>
</dbReference>
<evidence type="ECO:0000256" key="4">
    <source>
        <dbReference type="ARBA" id="ARBA00037131"/>
    </source>
</evidence>
<evidence type="ECO:0000313" key="7">
    <source>
        <dbReference type="Proteomes" id="UP000265509"/>
    </source>
</evidence>
<comment type="subcellular location">
    <subcellularLocation>
        <location evidence="1">Cytoplasm</location>
    </subcellularLocation>
</comment>
<dbReference type="CDD" id="cd00293">
    <property type="entry name" value="USP-like"/>
    <property type="match status" value="1"/>
</dbReference>